<dbReference type="Proteomes" id="UP000237438">
    <property type="component" value="Unassembled WGS sequence"/>
</dbReference>
<protein>
    <submittedName>
        <fullName evidence="1">Uncharacterized protein</fullName>
    </submittedName>
</protein>
<dbReference type="EMBL" id="PEDP01001799">
    <property type="protein sequence ID" value="POS83203.1"/>
    <property type="molecule type" value="Genomic_DNA"/>
</dbReference>
<gene>
    <name evidence="1" type="ORF">EPUL_003428</name>
</gene>
<sequence>MDEDYELKLSVPLPYKPSQSHKTLLDLAAEAKQKTAEREKLEDISVGRLTEAVLWTSTFTMLHFTLDLLVTHQYATEVDWTQILWRTVKAFPGKCDLPLKLYRIRI</sequence>
<comment type="caution">
    <text evidence="1">The sequence shown here is derived from an EMBL/GenBank/DDBJ whole genome shotgun (WGS) entry which is preliminary data.</text>
</comment>
<dbReference type="AlphaFoldDB" id="A0A2S4PMG3"/>
<organism evidence="1 2">
    <name type="scientific">Erysiphe pulchra</name>
    <dbReference type="NCBI Taxonomy" id="225359"/>
    <lineage>
        <taxon>Eukaryota</taxon>
        <taxon>Fungi</taxon>
        <taxon>Dikarya</taxon>
        <taxon>Ascomycota</taxon>
        <taxon>Pezizomycotina</taxon>
        <taxon>Leotiomycetes</taxon>
        <taxon>Erysiphales</taxon>
        <taxon>Erysiphaceae</taxon>
        <taxon>Erysiphe</taxon>
    </lineage>
</organism>
<dbReference type="PANTHER" id="PTHR37846:SF1">
    <property type="entry name" value="DEACETYLASE-LIKE PROTEIN"/>
    <property type="match status" value="1"/>
</dbReference>
<dbReference type="OrthoDB" id="5597489at2759"/>
<dbReference type="STRING" id="225359.A0A2S4PMG3"/>
<dbReference type="PANTHER" id="PTHR37846">
    <property type="entry name" value="YALI0B21296P"/>
    <property type="match status" value="1"/>
</dbReference>
<proteinExistence type="predicted"/>
<keyword evidence="2" id="KW-1185">Reference proteome</keyword>
<name>A0A2S4PMG3_9PEZI</name>
<evidence type="ECO:0000313" key="1">
    <source>
        <dbReference type="EMBL" id="POS83203.1"/>
    </source>
</evidence>
<accession>A0A2S4PMG3</accession>
<evidence type="ECO:0000313" key="2">
    <source>
        <dbReference type="Proteomes" id="UP000237438"/>
    </source>
</evidence>
<reference evidence="1 2" key="1">
    <citation type="submission" date="2017-10" db="EMBL/GenBank/DDBJ databases">
        <title>Development of genomic resources for the powdery mildew, Erysiphe pulchra.</title>
        <authorList>
            <person name="Wadl P.A."/>
            <person name="Mack B.M."/>
            <person name="Moore G."/>
            <person name="Beltz S.B."/>
        </authorList>
    </citation>
    <scope>NUCLEOTIDE SEQUENCE [LARGE SCALE GENOMIC DNA]</scope>
    <source>
        <strain evidence="1">Cflorida</strain>
    </source>
</reference>